<comment type="caution">
    <text evidence="8">The sequence shown here is derived from an EMBL/GenBank/DDBJ whole genome shotgun (WGS) entry which is preliminary data.</text>
</comment>
<feature type="transmembrane region" description="Helical" evidence="6">
    <location>
        <begin position="247"/>
        <end position="268"/>
    </location>
</feature>
<organism evidence="8 9">
    <name type="scientific">Aeromicrobium alkaliterrae</name>
    <dbReference type="NCBI Taxonomy" id="302168"/>
    <lineage>
        <taxon>Bacteria</taxon>
        <taxon>Bacillati</taxon>
        <taxon>Actinomycetota</taxon>
        <taxon>Actinomycetes</taxon>
        <taxon>Propionibacteriales</taxon>
        <taxon>Nocardioidaceae</taxon>
        <taxon>Aeromicrobium</taxon>
    </lineage>
</organism>
<feature type="region of interest" description="Disordered" evidence="5">
    <location>
        <begin position="330"/>
        <end position="370"/>
    </location>
</feature>
<dbReference type="RefSeq" id="WP_344199375.1">
    <property type="nucleotide sequence ID" value="NZ_BAAAME010000002.1"/>
</dbReference>
<feature type="compositionally biased region" description="Basic and acidic residues" evidence="5">
    <location>
        <begin position="336"/>
        <end position="351"/>
    </location>
</feature>
<evidence type="ECO:0000259" key="7">
    <source>
        <dbReference type="Pfam" id="PF14378"/>
    </source>
</evidence>
<evidence type="ECO:0000256" key="2">
    <source>
        <dbReference type="ARBA" id="ARBA00022692"/>
    </source>
</evidence>
<sequence length="370" mass="41103">MLRRNPYTFIGIVALGFAIIAVSFSVRLDIPMRDPEGFLGPAYVRLPLLAMLFFAAGIIPQAIGRYGFKRVVWGVREVIRTDWTWARFGYIAAGLLAFYTSYVSYRNLKGYLPELRPPTWDLELERFDHWLFFGNYPSDLLHSVMGTGIVAQIIAVIYVSYLMLIPITLGAYLVLNRDISIGAWYATALSLNWILGTISYYILPTVGPAFAFPTRFEVIDGTPASELQRSLFRAGRDVIENEQSSSIYGIAGFASLHVSVVFTACLFFTMTKIHPLLRTIAWVYFAGTVLATVYFGWHYVSDDLAGLLIGVISVYVGAWATGNTKRQKARAAAGHPDVEVPDVRPHPEAEQQKAQTTAGEDDSDTVVSTA</sequence>
<evidence type="ECO:0000256" key="3">
    <source>
        <dbReference type="ARBA" id="ARBA00022989"/>
    </source>
</evidence>
<feature type="transmembrane region" description="Helical" evidence="6">
    <location>
        <begin position="46"/>
        <end position="68"/>
    </location>
</feature>
<dbReference type="PANTHER" id="PTHR31310">
    <property type="match status" value="1"/>
</dbReference>
<feature type="transmembrane region" description="Helical" evidence="6">
    <location>
        <begin position="149"/>
        <end position="175"/>
    </location>
</feature>
<evidence type="ECO:0000256" key="6">
    <source>
        <dbReference type="SAM" id="Phobius"/>
    </source>
</evidence>
<name>A0ABP4VSK0_9ACTN</name>
<evidence type="ECO:0000313" key="9">
    <source>
        <dbReference type="Proteomes" id="UP001501057"/>
    </source>
</evidence>
<feature type="transmembrane region" description="Helical" evidence="6">
    <location>
        <begin position="280"/>
        <end position="298"/>
    </location>
</feature>
<dbReference type="Proteomes" id="UP001501057">
    <property type="component" value="Unassembled WGS sequence"/>
</dbReference>
<feature type="domain" description="Inositolphosphotransferase Aur1/Ipt1" evidence="7">
    <location>
        <begin position="123"/>
        <end position="315"/>
    </location>
</feature>
<feature type="transmembrane region" description="Helical" evidence="6">
    <location>
        <begin position="304"/>
        <end position="322"/>
    </location>
</feature>
<evidence type="ECO:0000256" key="1">
    <source>
        <dbReference type="ARBA" id="ARBA00004141"/>
    </source>
</evidence>
<evidence type="ECO:0000256" key="5">
    <source>
        <dbReference type="SAM" id="MobiDB-lite"/>
    </source>
</evidence>
<reference evidence="9" key="1">
    <citation type="journal article" date="2019" name="Int. J. Syst. Evol. Microbiol.">
        <title>The Global Catalogue of Microorganisms (GCM) 10K type strain sequencing project: providing services to taxonomists for standard genome sequencing and annotation.</title>
        <authorList>
            <consortium name="The Broad Institute Genomics Platform"/>
            <consortium name="The Broad Institute Genome Sequencing Center for Infectious Disease"/>
            <person name="Wu L."/>
            <person name="Ma J."/>
        </authorList>
    </citation>
    <scope>NUCLEOTIDE SEQUENCE [LARGE SCALE GENOMIC DNA]</scope>
    <source>
        <strain evidence="9">JCM 13518</strain>
    </source>
</reference>
<evidence type="ECO:0000313" key="8">
    <source>
        <dbReference type="EMBL" id="GAA1735280.1"/>
    </source>
</evidence>
<feature type="transmembrane region" description="Helical" evidence="6">
    <location>
        <begin position="7"/>
        <end position="26"/>
    </location>
</feature>
<accession>A0ABP4VSK0</accession>
<proteinExistence type="predicted"/>
<keyword evidence="4 6" id="KW-0472">Membrane</keyword>
<keyword evidence="9" id="KW-1185">Reference proteome</keyword>
<feature type="transmembrane region" description="Helical" evidence="6">
    <location>
        <begin position="88"/>
        <end position="105"/>
    </location>
</feature>
<dbReference type="Gene3D" id="1.20.144.10">
    <property type="entry name" value="Phosphatidic acid phosphatase type 2/haloperoxidase"/>
    <property type="match status" value="1"/>
</dbReference>
<feature type="transmembrane region" description="Helical" evidence="6">
    <location>
        <begin position="182"/>
        <end position="203"/>
    </location>
</feature>
<comment type="subcellular location">
    <subcellularLocation>
        <location evidence="1">Membrane</location>
        <topology evidence="1">Multi-pass membrane protein</topology>
    </subcellularLocation>
</comment>
<dbReference type="CDD" id="cd03386">
    <property type="entry name" value="PAP2_Aur1_like"/>
    <property type="match status" value="1"/>
</dbReference>
<dbReference type="Pfam" id="PF14378">
    <property type="entry name" value="PAP2_3"/>
    <property type="match status" value="1"/>
</dbReference>
<gene>
    <name evidence="8" type="ORF">GCM10009710_14750</name>
</gene>
<keyword evidence="3 6" id="KW-1133">Transmembrane helix</keyword>
<dbReference type="InterPro" id="IPR026841">
    <property type="entry name" value="Aur1/Ipt1"/>
</dbReference>
<protein>
    <recommendedName>
        <fullName evidence="7">Inositolphosphotransferase Aur1/Ipt1 domain-containing protein</fullName>
    </recommendedName>
</protein>
<dbReference type="PANTHER" id="PTHR31310:SF7">
    <property type="entry name" value="PA-PHOSPHATASE RELATED-FAMILY PROTEIN DDB_G0268928"/>
    <property type="match status" value="1"/>
</dbReference>
<dbReference type="EMBL" id="BAAAME010000002">
    <property type="protein sequence ID" value="GAA1735280.1"/>
    <property type="molecule type" value="Genomic_DNA"/>
</dbReference>
<evidence type="ECO:0000256" key="4">
    <source>
        <dbReference type="ARBA" id="ARBA00023136"/>
    </source>
</evidence>
<dbReference type="InterPro" id="IPR052185">
    <property type="entry name" value="IPC_Synthase-Related"/>
</dbReference>
<keyword evidence="2 6" id="KW-0812">Transmembrane</keyword>